<dbReference type="GO" id="GO:0033179">
    <property type="term" value="C:proton-transporting V-type ATPase, V0 domain"/>
    <property type="evidence" value="ECO:0007669"/>
    <property type="project" value="InterPro"/>
</dbReference>
<dbReference type="Gene3D" id="1.20.120.610">
    <property type="entry name" value="lithium bound rotor ring of v- atpase"/>
    <property type="match status" value="1"/>
</dbReference>
<keyword evidence="4 8" id="KW-0812">Transmembrane</keyword>
<dbReference type="InterPro" id="IPR000245">
    <property type="entry name" value="ATPase_proteolipid_csu"/>
</dbReference>
<dbReference type="GO" id="GO:0046961">
    <property type="term" value="F:proton-transporting ATPase activity, rotational mechanism"/>
    <property type="evidence" value="ECO:0007669"/>
    <property type="project" value="InterPro"/>
</dbReference>
<keyword evidence="5 8" id="KW-1133">Transmembrane helix</keyword>
<keyword evidence="7 8" id="KW-0472">Membrane</keyword>
<feature type="transmembrane region" description="Helical" evidence="8">
    <location>
        <begin position="7"/>
        <end position="26"/>
    </location>
</feature>
<evidence type="ECO:0000259" key="9">
    <source>
        <dbReference type="Pfam" id="PF00137"/>
    </source>
</evidence>
<dbReference type="SUPFAM" id="SSF81333">
    <property type="entry name" value="F1F0 ATP synthase subunit C"/>
    <property type="match status" value="1"/>
</dbReference>
<accession>A0A5B9D9Q2</accession>
<dbReference type="PRINTS" id="PR00122">
    <property type="entry name" value="VACATPASE"/>
</dbReference>
<dbReference type="RefSeq" id="WP_147662770.1">
    <property type="nucleotide sequence ID" value="NZ_CP042905.2"/>
</dbReference>
<dbReference type="InterPro" id="IPR035921">
    <property type="entry name" value="F/V-ATP_Csub_sf"/>
</dbReference>
<evidence type="ECO:0000313" key="10">
    <source>
        <dbReference type="EMBL" id="QEE15874.1"/>
    </source>
</evidence>
<keyword evidence="3 8" id="KW-0813">Transport</keyword>
<organism evidence="10 11">
    <name type="scientific">Promethearchaeum syntrophicum</name>
    <dbReference type="NCBI Taxonomy" id="2594042"/>
    <lineage>
        <taxon>Archaea</taxon>
        <taxon>Promethearchaeati</taxon>
        <taxon>Promethearchaeota</taxon>
        <taxon>Promethearchaeia</taxon>
        <taxon>Promethearchaeales</taxon>
        <taxon>Promethearchaeaceae</taxon>
        <taxon>Promethearchaeum</taxon>
    </lineage>
</organism>
<evidence type="ECO:0000256" key="1">
    <source>
        <dbReference type="ARBA" id="ARBA00004141"/>
    </source>
</evidence>
<evidence type="ECO:0000256" key="2">
    <source>
        <dbReference type="ARBA" id="ARBA00007296"/>
    </source>
</evidence>
<dbReference type="GeneID" id="41329694"/>
<dbReference type="Pfam" id="PF00137">
    <property type="entry name" value="ATP-synt_C"/>
    <property type="match status" value="1"/>
</dbReference>
<reference evidence="10 11" key="2">
    <citation type="journal article" date="2024" name="Int. J. Syst. Evol. Microbiol.">
        <title>Promethearchaeum syntrophicum gen. nov., sp. nov., an anaerobic, obligately syntrophic archaeon, the first isolate of the lineage 'Asgard' archaea, and proposal of the new archaeal phylum Promethearchaeota phyl. nov. and kingdom Promethearchaeati regn. nov.</title>
        <authorList>
            <person name="Imachi H."/>
            <person name="Nobu M.K."/>
            <person name="Kato S."/>
            <person name="Takaki Y."/>
            <person name="Miyazaki M."/>
            <person name="Miyata M."/>
            <person name="Ogawara M."/>
            <person name="Saito Y."/>
            <person name="Sakai S."/>
            <person name="Tahara Y.O."/>
            <person name="Takano Y."/>
            <person name="Tasumi E."/>
            <person name="Uematsu K."/>
            <person name="Yoshimura T."/>
            <person name="Itoh T."/>
            <person name="Ohkuma M."/>
            <person name="Takai K."/>
        </authorList>
    </citation>
    <scope>NUCLEOTIDE SEQUENCE [LARGE SCALE GENOMIC DNA]</scope>
    <source>
        <strain evidence="10 11">MK-D1</strain>
    </source>
</reference>
<comment type="subcellular location">
    <subcellularLocation>
        <location evidence="1">Membrane</location>
        <topology evidence="1">Multi-pass membrane protein</topology>
    </subcellularLocation>
</comment>
<evidence type="ECO:0000256" key="7">
    <source>
        <dbReference type="ARBA" id="ARBA00023136"/>
    </source>
</evidence>
<feature type="transmembrane region" description="Helical" evidence="8">
    <location>
        <begin position="88"/>
        <end position="110"/>
    </location>
</feature>
<feature type="domain" description="V-ATPase proteolipid subunit C-like" evidence="9">
    <location>
        <begin position="51"/>
        <end position="109"/>
    </location>
</feature>
<name>A0A5B9D9Q2_9ARCH</name>
<evidence type="ECO:0000256" key="5">
    <source>
        <dbReference type="ARBA" id="ARBA00022989"/>
    </source>
</evidence>
<reference evidence="10 11" key="1">
    <citation type="journal article" date="2020" name="Nature">
        <title>Isolation of an archaeon at the prokaryote-eukaryote interface.</title>
        <authorList>
            <person name="Imachi H."/>
            <person name="Nobu M.K."/>
            <person name="Nakahara N."/>
            <person name="Morono Y."/>
            <person name="Ogawara M."/>
            <person name="Takaki Y."/>
            <person name="Takano Y."/>
            <person name="Uematsu K."/>
            <person name="Ikuta T."/>
            <person name="Ito M."/>
            <person name="Matsui Y."/>
            <person name="Miyazaki M."/>
            <person name="Murata K."/>
            <person name="Saito Y."/>
            <person name="Sakai S."/>
            <person name="Song C."/>
            <person name="Tasumi E."/>
            <person name="Yamanaka Y."/>
            <person name="Yamaguchi T."/>
            <person name="Kamagata Y."/>
            <person name="Tamaki H."/>
            <person name="Takai K."/>
        </authorList>
    </citation>
    <scope>NUCLEOTIDE SEQUENCE [LARGE SCALE GENOMIC DNA]</scope>
    <source>
        <strain evidence="10 11">MK-D1</strain>
    </source>
</reference>
<evidence type="ECO:0000313" key="11">
    <source>
        <dbReference type="Proteomes" id="UP000321408"/>
    </source>
</evidence>
<proteinExistence type="inferred from homology"/>
<sequence>MRGKTKFYILLFSWQVVLILTVISSVKTITALALPTQETSGVDVASILAISSAVSIGASVLGAAIAIKTTGTAAISVLAERPEAFFKAFLVVALGEALAVYGLIIGILLWTKIP</sequence>
<gene>
    <name evidence="10" type="ORF">DSAG12_01701</name>
</gene>
<evidence type="ECO:0000256" key="3">
    <source>
        <dbReference type="ARBA" id="ARBA00022448"/>
    </source>
</evidence>
<keyword evidence="6 8" id="KW-0406">Ion transport</keyword>
<dbReference type="EMBL" id="CP042905">
    <property type="protein sequence ID" value="QEE15874.1"/>
    <property type="molecule type" value="Genomic_DNA"/>
</dbReference>
<dbReference type="Proteomes" id="UP000321408">
    <property type="component" value="Chromosome"/>
</dbReference>
<keyword evidence="11" id="KW-1185">Reference proteome</keyword>
<dbReference type="CDD" id="cd18120">
    <property type="entry name" value="ATP-synt_Vo_Ao_c"/>
    <property type="match status" value="1"/>
</dbReference>
<dbReference type="KEGG" id="psyt:DSAG12_01701"/>
<evidence type="ECO:0000256" key="4">
    <source>
        <dbReference type="ARBA" id="ARBA00022692"/>
    </source>
</evidence>
<dbReference type="InterPro" id="IPR002379">
    <property type="entry name" value="ATPase_proteolipid_c-like_dom"/>
</dbReference>
<dbReference type="AlphaFoldDB" id="A0A5B9D9Q2"/>
<feature type="transmembrane region" description="Helical" evidence="8">
    <location>
        <begin position="46"/>
        <end position="67"/>
    </location>
</feature>
<evidence type="ECO:0000256" key="6">
    <source>
        <dbReference type="ARBA" id="ARBA00023065"/>
    </source>
</evidence>
<protein>
    <submittedName>
        <fullName evidence="10">ATP synthase subunit C</fullName>
    </submittedName>
</protein>
<comment type="similarity">
    <text evidence="2 8">Belongs to the V-ATPase proteolipid subunit family.</text>
</comment>
<evidence type="ECO:0000256" key="8">
    <source>
        <dbReference type="RuleBase" id="RU363060"/>
    </source>
</evidence>